<sequence length="205" mass="22365">MPTLLAIEVSPRFDYSVSRKLTSKFIEDWKTVHPDGKVIVRDLMKTELPWVDLPWIGGSFTPVEQHSEEMKKAIRVSDDLIAELKAADDIVIGTPMYNFLIPAILKAYIDHVVRVGITFTMNYEGLLTGKKATVIIASGSDFGPGTKYESANVASSYMRQILGFIGIVDVKIVLAGGTLAVDMGQKSLDDFIAPIESGLSASARA</sequence>
<dbReference type="GO" id="GO:0010181">
    <property type="term" value="F:FMN binding"/>
    <property type="evidence" value="ECO:0007669"/>
    <property type="project" value="UniProtKB-UniRule"/>
</dbReference>
<evidence type="ECO:0000313" key="9">
    <source>
        <dbReference type="Proteomes" id="UP000534186"/>
    </source>
</evidence>
<dbReference type="InterPro" id="IPR029039">
    <property type="entry name" value="Flavoprotein-like_sf"/>
</dbReference>
<dbReference type="InterPro" id="IPR050104">
    <property type="entry name" value="FMN-dep_NADH:Q_OxRdtase_AzoR1"/>
</dbReference>
<protein>
    <recommendedName>
        <fullName evidence="6">FMN dependent NADH:quinone oxidoreductase</fullName>
        <ecNumber evidence="6">1.6.5.-</ecNumber>
    </recommendedName>
    <alternativeName>
        <fullName evidence="6">Azo-dye reductase</fullName>
    </alternativeName>
    <alternativeName>
        <fullName evidence="6">FMN-dependent NADH-azo compound oxidoreductase</fullName>
    </alternativeName>
    <alternativeName>
        <fullName evidence="6">FMN-dependent NADH-azoreductase</fullName>
        <ecNumber evidence="6">1.7.1.17</ecNumber>
    </alternativeName>
</protein>
<evidence type="ECO:0000256" key="3">
    <source>
        <dbReference type="ARBA" id="ARBA00023002"/>
    </source>
</evidence>
<comment type="caution">
    <text evidence="8">The sequence shown here is derived from an EMBL/GenBank/DDBJ whole genome shotgun (WGS) entry which is preliminary data.</text>
</comment>
<comment type="cofactor">
    <cofactor evidence="6">
        <name>FMN</name>
        <dbReference type="ChEBI" id="CHEBI:58210"/>
    </cofactor>
    <text evidence="6">Binds 1 FMN per subunit.</text>
</comment>
<proteinExistence type="inferred from homology"/>
<reference evidence="8 9" key="1">
    <citation type="submission" date="2020-07" db="EMBL/GenBank/DDBJ databases">
        <title>Genomic Encyclopedia of Type Strains, Phase IV (KMG-V): Genome sequencing to study the core and pangenomes of soil and plant-associated prokaryotes.</title>
        <authorList>
            <person name="Whitman W."/>
        </authorList>
    </citation>
    <scope>NUCLEOTIDE SEQUENCE [LARGE SCALE GENOMIC DNA]</scope>
    <source>
        <strain evidence="8 9">M8UP30</strain>
    </source>
</reference>
<dbReference type="InterPro" id="IPR023048">
    <property type="entry name" value="NADH:quinone_OxRdtase_FMN_depd"/>
</dbReference>
<keyword evidence="4 6" id="KW-0520">NAD</keyword>
<accession>A0A7Y9NLP4</accession>
<dbReference type="PANTHER" id="PTHR43741">
    <property type="entry name" value="FMN-DEPENDENT NADH-AZOREDUCTASE 1"/>
    <property type="match status" value="1"/>
</dbReference>
<keyword evidence="2 6" id="KW-0288">FMN</keyword>
<evidence type="ECO:0000256" key="5">
    <source>
        <dbReference type="ARBA" id="ARBA00048542"/>
    </source>
</evidence>
<name>A0A7Y9NLP4_9BACT</name>
<dbReference type="EC" id="1.7.1.17" evidence="6"/>
<comment type="similarity">
    <text evidence="6">Belongs to the azoreductase type 1 family.</text>
</comment>
<keyword evidence="3 6" id="KW-0560">Oxidoreductase</keyword>
<comment type="catalytic activity">
    <reaction evidence="6">
        <text>2 a quinone + NADH + H(+) = 2 a 1,4-benzosemiquinone + NAD(+)</text>
        <dbReference type="Rhea" id="RHEA:65952"/>
        <dbReference type="ChEBI" id="CHEBI:15378"/>
        <dbReference type="ChEBI" id="CHEBI:57540"/>
        <dbReference type="ChEBI" id="CHEBI:57945"/>
        <dbReference type="ChEBI" id="CHEBI:132124"/>
        <dbReference type="ChEBI" id="CHEBI:134225"/>
    </reaction>
</comment>
<evidence type="ECO:0000256" key="4">
    <source>
        <dbReference type="ARBA" id="ARBA00023027"/>
    </source>
</evidence>
<feature type="binding site" evidence="6">
    <location>
        <begin position="96"/>
        <end position="99"/>
    </location>
    <ligand>
        <name>FMN</name>
        <dbReference type="ChEBI" id="CHEBI:58210"/>
    </ligand>
</feature>
<comment type="function">
    <text evidence="6">Also exhibits azoreductase activity. Catalyzes the reductive cleavage of the azo bond in aromatic azo compounds to the corresponding amines.</text>
</comment>
<evidence type="ECO:0000259" key="7">
    <source>
        <dbReference type="Pfam" id="PF02525"/>
    </source>
</evidence>
<dbReference type="AlphaFoldDB" id="A0A7Y9NLP4"/>
<keyword evidence="1 6" id="KW-0285">Flavoprotein</keyword>
<dbReference type="SUPFAM" id="SSF52218">
    <property type="entry name" value="Flavoproteins"/>
    <property type="match status" value="1"/>
</dbReference>
<dbReference type="GO" id="GO:0016655">
    <property type="term" value="F:oxidoreductase activity, acting on NAD(P)H, quinone or similar compound as acceptor"/>
    <property type="evidence" value="ECO:0007669"/>
    <property type="project" value="InterPro"/>
</dbReference>
<feature type="domain" description="Flavodoxin-like fold" evidence="7">
    <location>
        <begin position="3"/>
        <end position="192"/>
    </location>
</feature>
<dbReference type="Pfam" id="PF02525">
    <property type="entry name" value="Flavodoxin_2"/>
    <property type="match status" value="1"/>
</dbReference>
<dbReference type="PANTHER" id="PTHR43741:SF2">
    <property type="entry name" value="FMN-DEPENDENT NADH:QUINONE OXIDOREDUCTASE"/>
    <property type="match status" value="1"/>
</dbReference>
<evidence type="ECO:0000256" key="1">
    <source>
        <dbReference type="ARBA" id="ARBA00022630"/>
    </source>
</evidence>
<comment type="caution">
    <text evidence="6">Lacks conserved residue(s) required for the propagation of feature annotation.</text>
</comment>
<dbReference type="EC" id="1.6.5.-" evidence="6"/>
<evidence type="ECO:0000256" key="6">
    <source>
        <dbReference type="HAMAP-Rule" id="MF_01216"/>
    </source>
</evidence>
<feature type="binding site" evidence="6">
    <location>
        <position position="10"/>
    </location>
    <ligand>
        <name>FMN</name>
        <dbReference type="ChEBI" id="CHEBI:58210"/>
    </ligand>
</feature>
<gene>
    <name evidence="6" type="primary">azoR</name>
    <name evidence="8" type="ORF">HDF12_001463</name>
</gene>
<dbReference type="EMBL" id="JACCCV010000001">
    <property type="protein sequence ID" value="NYF51098.1"/>
    <property type="molecule type" value="Genomic_DNA"/>
</dbReference>
<dbReference type="Gene3D" id="3.40.50.360">
    <property type="match status" value="1"/>
</dbReference>
<dbReference type="Proteomes" id="UP000534186">
    <property type="component" value="Unassembled WGS sequence"/>
</dbReference>
<comment type="subunit">
    <text evidence="6">Homodimer.</text>
</comment>
<comment type="catalytic activity">
    <reaction evidence="5">
        <text>N,N-dimethyl-1,4-phenylenediamine + anthranilate + 2 NAD(+) = 2-(4-dimethylaminophenyl)diazenylbenzoate + 2 NADH + 2 H(+)</text>
        <dbReference type="Rhea" id="RHEA:55872"/>
        <dbReference type="ChEBI" id="CHEBI:15378"/>
        <dbReference type="ChEBI" id="CHEBI:15783"/>
        <dbReference type="ChEBI" id="CHEBI:16567"/>
        <dbReference type="ChEBI" id="CHEBI:57540"/>
        <dbReference type="ChEBI" id="CHEBI:57945"/>
        <dbReference type="ChEBI" id="CHEBI:71579"/>
        <dbReference type="EC" id="1.7.1.17"/>
    </reaction>
    <physiologicalReaction direction="right-to-left" evidence="5">
        <dbReference type="Rhea" id="RHEA:55874"/>
    </physiologicalReaction>
</comment>
<dbReference type="InterPro" id="IPR003680">
    <property type="entry name" value="Flavodoxin_fold"/>
</dbReference>
<comment type="function">
    <text evidence="6">Quinone reductase that provides resistance to thiol-specific stress caused by electrophilic quinones.</text>
</comment>
<evidence type="ECO:0000313" key="8">
    <source>
        <dbReference type="EMBL" id="NYF51098.1"/>
    </source>
</evidence>
<dbReference type="HAMAP" id="MF_01216">
    <property type="entry name" value="Azoreductase_type1"/>
    <property type="match status" value="1"/>
</dbReference>
<dbReference type="GO" id="GO:0016652">
    <property type="term" value="F:oxidoreductase activity, acting on NAD(P)H as acceptor"/>
    <property type="evidence" value="ECO:0007669"/>
    <property type="project" value="UniProtKB-UniRule"/>
</dbReference>
<evidence type="ECO:0000256" key="2">
    <source>
        <dbReference type="ARBA" id="ARBA00022643"/>
    </source>
</evidence>
<organism evidence="8 9">
    <name type="scientific">Tunturiibacter lichenicola</name>
    <dbReference type="NCBI Taxonomy" id="2051959"/>
    <lineage>
        <taxon>Bacteria</taxon>
        <taxon>Pseudomonadati</taxon>
        <taxon>Acidobacteriota</taxon>
        <taxon>Terriglobia</taxon>
        <taxon>Terriglobales</taxon>
        <taxon>Acidobacteriaceae</taxon>
        <taxon>Tunturiibacter</taxon>
    </lineage>
</organism>
<feature type="binding site" evidence="6">
    <location>
        <begin position="16"/>
        <end position="18"/>
    </location>
    <ligand>
        <name>FMN</name>
        <dbReference type="ChEBI" id="CHEBI:58210"/>
    </ligand>
</feature>
<dbReference type="GO" id="GO:0009055">
    <property type="term" value="F:electron transfer activity"/>
    <property type="evidence" value="ECO:0007669"/>
    <property type="project" value="UniProtKB-UniRule"/>
</dbReference>